<dbReference type="GO" id="GO:0003677">
    <property type="term" value="F:DNA binding"/>
    <property type="evidence" value="ECO:0007669"/>
    <property type="project" value="UniProtKB-KW"/>
</dbReference>
<keyword evidence="2" id="KW-0238">DNA-binding</keyword>
<dbReference type="Proteomes" id="UP000094412">
    <property type="component" value="Unassembled WGS sequence"/>
</dbReference>
<dbReference type="Gene3D" id="1.10.10.10">
    <property type="entry name" value="Winged helix-like DNA-binding domain superfamily/Winged helix DNA-binding domain"/>
    <property type="match status" value="1"/>
</dbReference>
<comment type="caution">
    <text evidence="5">The sequence shown here is derived from an EMBL/GenBank/DDBJ whole genome shotgun (WGS) entry which is preliminary data.</text>
</comment>
<dbReference type="OrthoDB" id="9782219at2"/>
<dbReference type="PROSITE" id="PS51118">
    <property type="entry name" value="HTH_HXLR"/>
    <property type="match status" value="1"/>
</dbReference>
<dbReference type="PANTHER" id="PTHR33204">
    <property type="entry name" value="TRANSCRIPTIONAL REGULATOR, MARR FAMILY"/>
    <property type="match status" value="1"/>
</dbReference>
<reference evidence="5 6" key="1">
    <citation type="submission" date="2016-08" db="EMBL/GenBank/DDBJ databases">
        <title>Whole genome sequence of Mesorhizobium sp. strain UASWS1009 isolated from industrial sewage.</title>
        <authorList>
            <person name="Crovadore J."/>
            <person name="Calmin G."/>
            <person name="Chablais R."/>
            <person name="Cochard B."/>
            <person name="Lefort F."/>
        </authorList>
    </citation>
    <scope>NUCLEOTIDE SEQUENCE [LARGE SCALE GENOMIC DNA]</scope>
    <source>
        <strain evidence="5 6">UASWS1009</strain>
    </source>
</reference>
<evidence type="ECO:0000256" key="2">
    <source>
        <dbReference type="ARBA" id="ARBA00023125"/>
    </source>
</evidence>
<dbReference type="SUPFAM" id="SSF46785">
    <property type="entry name" value="Winged helix' DNA-binding domain"/>
    <property type="match status" value="1"/>
</dbReference>
<dbReference type="InterPro" id="IPR036388">
    <property type="entry name" value="WH-like_DNA-bd_sf"/>
</dbReference>
<evidence type="ECO:0000256" key="1">
    <source>
        <dbReference type="ARBA" id="ARBA00023015"/>
    </source>
</evidence>
<evidence type="ECO:0000313" key="5">
    <source>
        <dbReference type="EMBL" id="OCX14542.1"/>
    </source>
</evidence>
<proteinExistence type="predicted"/>
<dbReference type="RefSeq" id="WP_024923774.1">
    <property type="nucleotide sequence ID" value="NZ_MDEO01000035.1"/>
</dbReference>
<dbReference type="InterPro" id="IPR036390">
    <property type="entry name" value="WH_DNA-bd_sf"/>
</dbReference>
<keyword evidence="3" id="KW-0804">Transcription</keyword>
<keyword evidence="6" id="KW-1185">Reference proteome</keyword>
<evidence type="ECO:0000259" key="4">
    <source>
        <dbReference type="PROSITE" id="PS51118"/>
    </source>
</evidence>
<dbReference type="Pfam" id="PF01638">
    <property type="entry name" value="HxlR"/>
    <property type="match status" value="1"/>
</dbReference>
<organism evidence="5 6">
    <name type="scientific">Mesorhizobium hungaricum</name>
    <dbReference type="NCBI Taxonomy" id="1566387"/>
    <lineage>
        <taxon>Bacteria</taxon>
        <taxon>Pseudomonadati</taxon>
        <taxon>Pseudomonadota</taxon>
        <taxon>Alphaproteobacteria</taxon>
        <taxon>Hyphomicrobiales</taxon>
        <taxon>Phyllobacteriaceae</taxon>
        <taxon>Mesorhizobium</taxon>
    </lineage>
</organism>
<gene>
    <name evidence="5" type="ORF">QV13_18985</name>
</gene>
<dbReference type="PANTHER" id="PTHR33204:SF18">
    <property type="entry name" value="TRANSCRIPTIONAL REGULATORY PROTEIN"/>
    <property type="match status" value="1"/>
</dbReference>
<protein>
    <submittedName>
        <fullName evidence="5">HxlR family transcriptional regulator</fullName>
    </submittedName>
</protein>
<dbReference type="InterPro" id="IPR002577">
    <property type="entry name" value="HTH_HxlR"/>
</dbReference>
<dbReference type="EMBL" id="MDEO01000035">
    <property type="protein sequence ID" value="OCX14542.1"/>
    <property type="molecule type" value="Genomic_DNA"/>
</dbReference>
<sequence>MKKVSFADMRCSLARSLEVFGDWWSPLIVRDVFLGVSRFDDIAVDLGISRNLLTRRLRHLAEGGILQRVAYQSRPARFEYRLTKAGEELVPIIVALTSWGDRWVQPREGQPMRFVHKTCGNPLEPEITCATCGGKVEAGDVLALPGPGGAARPGTMVLAKRLAPAPNA</sequence>
<evidence type="ECO:0000256" key="3">
    <source>
        <dbReference type="ARBA" id="ARBA00023163"/>
    </source>
</evidence>
<accession>A0A1C2DIE7</accession>
<evidence type="ECO:0000313" key="6">
    <source>
        <dbReference type="Proteomes" id="UP000094412"/>
    </source>
</evidence>
<keyword evidence="1" id="KW-0805">Transcription regulation</keyword>
<feature type="domain" description="HTH hxlR-type" evidence="4">
    <location>
        <begin position="11"/>
        <end position="108"/>
    </location>
</feature>
<dbReference type="AlphaFoldDB" id="A0A1C2DIE7"/>
<name>A0A1C2DIE7_9HYPH</name>
<dbReference type="STRING" id="1566387.QV13_18985"/>